<keyword evidence="3 8" id="KW-0489">Methyltransferase</keyword>
<evidence type="ECO:0000256" key="2">
    <source>
        <dbReference type="ARBA" id="ARBA00011900"/>
    </source>
</evidence>
<evidence type="ECO:0000313" key="9">
    <source>
        <dbReference type="EMBL" id="SUY92821.1"/>
    </source>
</evidence>
<dbReference type="RefSeq" id="WP_115632059.1">
    <property type="nucleotide sequence ID" value="NZ_UIGI01000002.1"/>
</dbReference>
<dbReference type="GO" id="GO:0032259">
    <property type="term" value="P:methylation"/>
    <property type="evidence" value="ECO:0007669"/>
    <property type="project" value="UniProtKB-KW"/>
</dbReference>
<dbReference type="PIRSF" id="PIRSF000398">
    <property type="entry name" value="M_m6A_EcoRV"/>
    <property type="match status" value="1"/>
</dbReference>
<accession>A0A381KQD8</accession>
<comment type="similarity">
    <text evidence="1 8">Belongs to the N(4)/N(6)-methyltransferase family.</text>
</comment>
<dbReference type="EC" id="2.1.1.72" evidence="2 8"/>
<dbReference type="GO" id="GO:0006298">
    <property type="term" value="P:mismatch repair"/>
    <property type="evidence" value="ECO:0007669"/>
    <property type="project" value="TreeGrafter"/>
</dbReference>
<dbReference type="InterPro" id="IPR029063">
    <property type="entry name" value="SAM-dependent_MTases_sf"/>
</dbReference>
<feature type="binding site" evidence="7">
    <location>
        <position position="22"/>
    </location>
    <ligand>
        <name>S-adenosyl-L-methionine</name>
        <dbReference type="ChEBI" id="CHEBI:59789"/>
    </ligand>
</feature>
<dbReference type="AlphaFoldDB" id="A0A381KQD8"/>
<dbReference type="GO" id="GO:0009307">
    <property type="term" value="P:DNA restriction-modification system"/>
    <property type="evidence" value="ECO:0007669"/>
    <property type="project" value="InterPro"/>
</dbReference>
<proteinExistence type="inferred from homology"/>
<keyword evidence="4 8" id="KW-0808">Transferase</keyword>
<keyword evidence="5 8" id="KW-0949">S-adenosyl-L-methionine</keyword>
<dbReference type="PRINTS" id="PR00505">
    <property type="entry name" value="D12N6MTFRASE"/>
</dbReference>
<dbReference type="PROSITE" id="PS00092">
    <property type="entry name" value="N6_MTASE"/>
    <property type="match status" value="1"/>
</dbReference>
<dbReference type="InterPro" id="IPR002052">
    <property type="entry name" value="DNA_methylase_N6_adenine_CS"/>
</dbReference>
<dbReference type="InterPro" id="IPR023095">
    <property type="entry name" value="Ade_MeTrfase_dom_2"/>
</dbReference>
<evidence type="ECO:0000256" key="3">
    <source>
        <dbReference type="ARBA" id="ARBA00022603"/>
    </source>
</evidence>
<dbReference type="GO" id="GO:1904047">
    <property type="term" value="F:S-adenosyl-L-methionine binding"/>
    <property type="evidence" value="ECO:0007669"/>
    <property type="project" value="TreeGrafter"/>
</dbReference>
<gene>
    <name evidence="9" type="primary">dam_2</name>
    <name evidence="9" type="ORF">NCTC12119_04850</name>
</gene>
<comment type="catalytic activity">
    <reaction evidence="6 8">
        <text>a 2'-deoxyadenosine in DNA + S-adenosyl-L-methionine = an N(6)-methyl-2'-deoxyadenosine in DNA + S-adenosyl-L-homocysteine + H(+)</text>
        <dbReference type="Rhea" id="RHEA:15197"/>
        <dbReference type="Rhea" id="RHEA-COMP:12418"/>
        <dbReference type="Rhea" id="RHEA-COMP:12419"/>
        <dbReference type="ChEBI" id="CHEBI:15378"/>
        <dbReference type="ChEBI" id="CHEBI:57856"/>
        <dbReference type="ChEBI" id="CHEBI:59789"/>
        <dbReference type="ChEBI" id="CHEBI:90615"/>
        <dbReference type="ChEBI" id="CHEBI:90616"/>
        <dbReference type="EC" id="2.1.1.72"/>
    </reaction>
</comment>
<dbReference type="InterPro" id="IPR012327">
    <property type="entry name" value="MeTrfase_D12"/>
</dbReference>
<dbReference type="NCBIfam" id="TIGR00571">
    <property type="entry name" value="dam"/>
    <property type="match status" value="1"/>
</dbReference>
<evidence type="ECO:0000256" key="7">
    <source>
        <dbReference type="PIRSR" id="PIRSR000398-1"/>
    </source>
</evidence>
<dbReference type="GO" id="GO:0043565">
    <property type="term" value="F:sequence-specific DNA binding"/>
    <property type="evidence" value="ECO:0007669"/>
    <property type="project" value="TreeGrafter"/>
</dbReference>
<dbReference type="REBASE" id="421215">
    <property type="entry name" value="M.Bag12119ORF4850P"/>
</dbReference>
<organism evidence="9 10">
    <name type="scientific">Buttiauxella agrestis</name>
    <dbReference type="NCBI Taxonomy" id="82977"/>
    <lineage>
        <taxon>Bacteria</taxon>
        <taxon>Pseudomonadati</taxon>
        <taxon>Pseudomonadota</taxon>
        <taxon>Gammaproteobacteria</taxon>
        <taxon>Enterobacterales</taxon>
        <taxon>Enterobacteriaceae</taxon>
        <taxon>Buttiauxella</taxon>
    </lineage>
</organism>
<dbReference type="PANTHER" id="PTHR30481:SF3">
    <property type="entry name" value="DNA ADENINE METHYLASE"/>
    <property type="match status" value="1"/>
</dbReference>
<evidence type="ECO:0000256" key="6">
    <source>
        <dbReference type="ARBA" id="ARBA00047942"/>
    </source>
</evidence>
<evidence type="ECO:0000256" key="4">
    <source>
        <dbReference type="ARBA" id="ARBA00022679"/>
    </source>
</evidence>
<dbReference type="PANTHER" id="PTHR30481">
    <property type="entry name" value="DNA ADENINE METHYLASE"/>
    <property type="match status" value="1"/>
</dbReference>
<dbReference type="InterPro" id="IPR012263">
    <property type="entry name" value="M_m6A_EcoRV"/>
</dbReference>
<dbReference type="Pfam" id="PF02086">
    <property type="entry name" value="MethyltransfD12"/>
    <property type="match status" value="1"/>
</dbReference>
<feature type="binding site" evidence="7">
    <location>
        <position position="18"/>
    </location>
    <ligand>
        <name>S-adenosyl-L-methionine</name>
        <dbReference type="ChEBI" id="CHEBI:59789"/>
    </ligand>
</feature>
<dbReference type="GO" id="GO:0009007">
    <property type="term" value="F:site-specific DNA-methyltransferase (adenine-specific) activity"/>
    <property type="evidence" value="ECO:0007669"/>
    <property type="project" value="UniProtKB-UniRule"/>
</dbReference>
<reference evidence="9 10" key="1">
    <citation type="submission" date="2018-06" db="EMBL/GenBank/DDBJ databases">
        <authorList>
            <consortium name="Pathogen Informatics"/>
            <person name="Doyle S."/>
        </authorList>
    </citation>
    <scope>NUCLEOTIDE SEQUENCE [LARGE SCALE GENOMIC DNA]</scope>
    <source>
        <strain evidence="9 10">NCTC12119</strain>
    </source>
</reference>
<dbReference type="SUPFAM" id="SSF53335">
    <property type="entry name" value="S-adenosyl-L-methionine-dependent methyltransferases"/>
    <property type="match status" value="1"/>
</dbReference>
<evidence type="ECO:0000313" key="10">
    <source>
        <dbReference type="Proteomes" id="UP000255528"/>
    </source>
</evidence>
<evidence type="ECO:0000256" key="8">
    <source>
        <dbReference type="RuleBase" id="RU361257"/>
    </source>
</evidence>
<dbReference type="Gene3D" id="1.10.1020.10">
    <property type="entry name" value="Adenine-specific Methyltransferase, Domain 2"/>
    <property type="match status" value="1"/>
</dbReference>
<dbReference type="EMBL" id="UIGI01000002">
    <property type="protein sequence ID" value="SUY92821.1"/>
    <property type="molecule type" value="Genomic_DNA"/>
</dbReference>
<dbReference type="Gene3D" id="3.40.50.150">
    <property type="entry name" value="Vaccinia Virus protein VP39"/>
    <property type="match status" value="1"/>
</dbReference>
<name>A0A381KQD8_9ENTR</name>
<evidence type="ECO:0000256" key="5">
    <source>
        <dbReference type="ARBA" id="ARBA00022691"/>
    </source>
</evidence>
<feature type="binding site" evidence="7">
    <location>
        <position position="64"/>
    </location>
    <ligand>
        <name>S-adenosyl-L-methionine</name>
        <dbReference type="ChEBI" id="CHEBI:59789"/>
    </ligand>
</feature>
<dbReference type="Proteomes" id="UP000255528">
    <property type="component" value="Unassembled WGS sequence"/>
</dbReference>
<protein>
    <recommendedName>
        <fullName evidence="2 8">Site-specific DNA-methyltransferase (adenine-specific)</fullName>
        <ecNumber evidence="2 8">2.1.1.72</ecNumber>
    </recommendedName>
</protein>
<feature type="binding site" evidence="7">
    <location>
        <position position="190"/>
    </location>
    <ligand>
        <name>S-adenosyl-L-methionine</name>
        <dbReference type="ChEBI" id="CHEBI:59789"/>
    </ligand>
</feature>
<evidence type="ECO:0000256" key="1">
    <source>
        <dbReference type="ARBA" id="ARBA00006594"/>
    </source>
</evidence>
<sequence length="279" mass="31992">MNYPEGTPLPLHQPMLKWAGGKTKLMPFIRRVFPMDPARRWVEPFIGSGAVFLNVFATHALLSDSNDDLINFYKTIQTKKQEFIAQITALSEITFDKPGYYRLVEEFQTTEDKTRKSVLFYAINRLCFNGLCRYNQNKEFNVPWNKKNHLEPNFPRLDYLSFRLSGIELVTADFEQTLVAATGHDQIYCDPPYIKLKKDSFTKYDGKEFSEVSHTRLADLLVAAHVRGARVAISNSDTEFAVNLYEERNFKIHRLSAYRSVGASSGSRQAVSEILAVLE</sequence>